<dbReference type="EMBL" id="FOSH01000010">
    <property type="protein sequence ID" value="SFK39925.1"/>
    <property type="molecule type" value="Genomic_DNA"/>
</dbReference>
<gene>
    <name evidence="1" type="ORF">SAMN04488079_1108</name>
</gene>
<dbReference type="STRING" id="45496.SAMN04488079_1108"/>
<dbReference type="Proteomes" id="UP000198924">
    <property type="component" value="Unassembled WGS sequence"/>
</dbReference>
<dbReference type="Pfam" id="PF14345">
    <property type="entry name" value="GDYXXLXY"/>
    <property type="match status" value="1"/>
</dbReference>
<protein>
    <submittedName>
        <fullName evidence="1">Uncharacterized membrane-anchored protein</fullName>
    </submittedName>
</protein>
<evidence type="ECO:0000313" key="2">
    <source>
        <dbReference type="Proteomes" id="UP000198924"/>
    </source>
</evidence>
<reference evidence="2" key="1">
    <citation type="submission" date="2016-10" db="EMBL/GenBank/DDBJ databases">
        <authorList>
            <person name="Varghese N."/>
            <person name="Submissions S."/>
        </authorList>
    </citation>
    <scope>NUCLEOTIDE SEQUENCE [LARGE SCALE GENOMIC DNA]</scope>
    <source>
        <strain evidence="2">DSM 11578</strain>
    </source>
</reference>
<sequence>MKLAKIISVLSLLVILLAVNWSIYRQEQVLTQGKTVLLKLMPVDPRSLMQGDYMELNFELANQIRRQLIQQNTDTASSGKLKTQDGYVVVKINQNQEGEFVRIDDGEALAENELRLFFRVRHGKIKFASNGFFFQEGKASEYENAKFGEFKVGEDGNLLLVDLTE</sequence>
<name>A0A1I3Z7A4_9GAMM</name>
<dbReference type="OrthoDB" id="4868247at2"/>
<dbReference type="RefSeq" id="WP_091713919.1">
    <property type="nucleotide sequence ID" value="NZ_FOSH01000010.1"/>
</dbReference>
<keyword evidence="2" id="KW-1185">Reference proteome</keyword>
<proteinExistence type="predicted"/>
<dbReference type="AlphaFoldDB" id="A0A1I3Z7A4"/>
<accession>A0A1I3Z7A4</accession>
<evidence type="ECO:0000313" key="1">
    <source>
        <dbReference type="EMBL" id="SFK39925.1"/>
    </source>
</evidence>
<dbReference type="InterPro" id="IPR025833">
    <property type="entry name" value="GDYXXLXY"/>
</dbReference>
<organism evidence="1 2">
    <name type="scientific">Methylophaga sulfidovorans</name>
    <dbReference type="NCBI Taxonomy" id="45496"/>
    <lineage>
        <taxon>Bacteria</taxon>
        <taxon>Pseudomonadati</taxon>
        <taxon>Pseudomonadota</taxon>
        <taxon>Gammaproteobacteria</taxon>
        <taxon>Thiotrichales</taxon>
        <taxon>Piscirickettsiaceae</taxon>
        <taxon>Methylophaga</taxon>
    </lineage>
</organism>